<dbReference type="Proteomes" id="UP000439123">
    <property type="component" value="Unassembled WGS sequence"/>
</dbReference>
<accession>A0A653LDV1</accession>
<proteinExistence type="predicted"/>
<organism evidence="1 2">
    <name type="scientific">Aeromonas veronii</name>
    <dbReference type="NCBI Taxonomy" id="654"/>
    <lineage>
        <taxon>Bacteria</taxon>
        <taxon>Pseudomonadati</taxon>
        <taxon>Pseudomonadota</taxon>
        <taxon>Gammaproteobacteria</taxon>
        <taxon>Aeromonadales</taxon>
        <taxon>Aeromonadaceae</taxon>
        <taxon>Aeromonas</taxon>
    </lineage>
</organism>
<name>A0A653LDV1_AERVE</name>
<gene>
    <name evidence="1" type="ORF">AERO8C_80075</name>
</gene>
<evidence type="ECO:0000313" key="2">
    <source>
        <dbReference type="Proteomes" id="UP000439123"/>
    </source>
</evidence>
<dbReference type="AntiFam" id="ANF00149">
    <property type="entry name" value="Shadow ORF (opposite cshA)"/>
</dbReference>
<sequence length="486" mass="50859">MQRTLAQFAGAVAATLDLAFLQPLEGGARHAALHGDVGVLLGDLDLADIGAGNAAFTGQGAQNVTGPHLGLAACIDGEGHHLRGDRLDIAADAVEITLRHRGLLVLFDKVDALGLVRLIETQGQTLLAGTTGTADAVHVHFRIIGQLVVDDGAQLLDVETAGRYIGGHQNGGAAVGKAHQHLIPLALFQIAVQRQRREALGGQMVGYVVTGALGVAEHHAGAGLVVAQQPGEGVEALTGRHFVELLFDGAPLVQGLHAHLDRIALHAAAHLGDPFRIGRGEEQGLTLLGGIADDPVDIFAKAHVQHAIRFIQHQRLEAGELQRALLQMFENATRGADGDVGTKAQGGGLRCGRGAAAQGDQLDVGQGARQTTDLLSHLIRQFAGRAEHQRLHFEAVDVELGQQAEAEGGGLAAAGFCLGDQVFAIEHQGQALGLDRGHLQVTQAGEVLLQGGGEIEAAKFAVVHKRTLFRRKRGCASAKAAHHTRM</sequence>
<dbReference type="EMBL" id="CABWLC010000021">
    <property type="protein sequence ID" value="VXA89157.1"/>
    <property type="molecule type" value="Genomic_DNA"/>
</dbReference>
<dbReference type="AlphaFoldDB" id="A0A653LDV1"/>
<evidence type="ECO:0000313" key="1">
    <source>
        <dbReference type="EMBL" id="VXA89157.1"/>
    </source>
</evidence>
<reference evidence="1 2" key="1">
    <citation type="submission" date="2019-10" db="EMBL/GenBank/DDBJ databases">
        <authorList>
            <person name="Karimi E."/>
        </authorList>
    </citation>
    <scope>NUCLEOTIDE SEQUENCE [LARGE SCALE GENOMIC DNA]</scope>
    <source>
        <strain evidence="1">Aeromonas sp. 8C</strain>
    </source>
</reference>
<protein>
    <submittedName>
        <fullName evidence="1">Uncharacterized protein</fullName>
    </submittedName>
</protein>